<evidence type="ECO:0000256" key="2">
    <source>
        <dbReference type="ARBA" id="ARBA00022801"/>
    </source>
</evidence>
<gene>
    <name evidence="8" type="ORF">DXT99_01305</name>
</gene>
<dbReference type="InterPro" id="IPR014395">
    <property type="entry name" value="Pen/GL7ACA/AHL_acylase"/>
</dbReference>
<feature type="chain" id="PRO_5017818632" evidence="7">
    <location>
        <begin position="27"/>
        <end position="811"/>
    </location>
</feature>
<feature type="active site" description="Nucleophile" evidence="4">
    <location>
        <position position="275"/>
    </location>
</feature>
<evidence type="ECO:0000313" key="9">
    <source>
        <dbReference type="Proteomes" id="UP000256708"/>
    </source>
</evidence>
<dbReference type="SUPFAM" id="SSF56235">
    <property type="entry name" value="N-terminal nucleophile aminohydrolases (Ntn hydrolases)"/>
    <property type="match status" value="1"/>
</dbReference>
<dbReference type="PANTHER" id="PTHR34218:SF4">
    <property type="entry name" value="ACYL-HOMOSERINE LACTONE ACYLASE QUIP"/>
    <property type="match status" value="1"/>
</dbReference>
<organism evidence="8 9">
    <name type="scientific">Pontibacter diazotrophicus</name>
    <dbReference type="NCBI Taxonomy" id="1400979"/>
    <lineage>
        <taxon>Bacteria</taxon>
        <taxon>Pseudomonadati</taxon>
        <taxon>Bacteroidota</taxon>
        <taxon>Cytophagia</taxon>
        <taxon>Cytophagales</taxon>
        <taxon>Hymenobacteraceae</taxon>
        <taxon>Pontibacter</taxon>
    </lineage>
</organism>
<dbReference type="Gene3D" id="2.30.120.10">
    <property type="match status" value="1"/>
</dbReference>
<keyword evidence="9" id="KW-1185">Reference proteome</keyword>
<feature type="signal peptide" evidence="7">
    <location>
        <begin position="1"/>
        <end position="26"/>
    </location>
</feature>
<dbReference type="GO" id="GO:0017000">
    <property type="term" value="P:antibiotic biosynthetic process"/>
    <property type="evidence" value="ECO:0007669"/>
    <property type="project" value="InterPro"/>
</dbReference>
<dbReference type="PROSITE" id="PS51257">
    <property type="entry name" value="PROKAR_LIPOPROTEIN"/>
    <property type="match status" value="1"/>
</dbReference>
<reference evidence="9" key="1">
    <citation type="submission" date="2018-08" db="EMBL/GenBank/DDBJ databases">
        <authorList>
            <person name="Liu Z.-W."/>
            <person name="Du Z.-J."/>
        </authorList>
    </citation>
    <scope>NUCLEOTIDE SEQUENCE [LARGE SCALE GENOMIC DNA]</scope>
    <source>
        <strain evidence="9">H4X</strain>
    </source>
</reference>
<feature type="compositionally biased region" description="Polar residues" evidence="6">
    <location>
        <begin position="722"/>
        <end position="737"/>
    </location>
</feature>
<dbReference type="Gene3D" id="1.10.1400.10">
    <property type="match status" value="1"/>
</dbReference>
<comment type="similarity">
    <text evidence="1">Belongs to the peptidase S45 family.</text>
</comment>
<keyword evidence="3" id="KW-0865">Zymogen</keyword>
<comment type="cofactor">
    <cofactor evidence="5">
        <name>Ca(2+)</name>
        <dbReference type="ChEBI" id="CHEBI:29108"/>
    </cofactor>
    <text evidence="5">Binds 1 Ca(2+) ion per dimer.</text>
</comment>
<keyword evidence="5" id="KW-0106">Calcium</keyword>
<dbReference type="InterPro" id="IPR043147">
    <property type="entry name" value="Penicillin_amidase_A-knob"/>
</dbReference>
<dbReference type="GO" id="GO:0016811">
    <property type="term" value="F:hydrolase activity, acting on carbon-nitrogen (but not peptide) bonds, in linear amides"/>
    <property type="evidence" value="ECO:0007669"/>
    <property type="project" value="InterPro"/>
</dbReference>
<feature type="binding site" evidence="5">
    <location>
        <position position="181"/>
    </location>
    <ligand>
        <name>Ca(2+)</name>
        <dbReference type="ChEBI" id="CHEBI:29108"/>
    </ligand>
</feature>
<dbReference type="InterPro" id="IPR029055">
    <property type="entry name" value="Ntn_hydrolases_N"/>
</dbReference>
<dbReference type="Pfam" id="PF01804">
    <property type="entry name" value="Penicil_amidase"/>
    <property type="match status" value="1"/>
</dbReference>
<evidence type="ECO:0000256" key="4">
    <source>
        <dbReference type="PIRSR" id="PIRSR001227-1"/>
    </source>
</evidence>
<protein>
    <submittedName>
        <fullName evidence="8">Penicillin acylase family protein</fullName>
    </submittedName>
</protein>
<evidence type="ECO:0000256" key="6">
    <source>
        <dbReference type="SAM" id="MobiDB-lite"/>
    </source>
</evidence>
<feature type="binding site" evidence="5">
    <location>
        <position position="347"/>
    </location>
    <ligand>
        <name>Ca(2+)</name>
        <dbReference type="ChEBI" id="CHEBI:29108"/>
    </ligand>
</feature>
<dbReference type="OrthoDB" id="9759796at2"/>
<dbReference type="Gene3D" id="1.10.439.10">
    <property type="entry name" value="Penicillin Amidohydrolase, domain 1"/>
    <property type="match status" value="1"/>
</dbReference>
<feature type="region of interest" description="Disordered" evidence="6">
    <location>
        <begin position="714"/>
        <end position="737"/>
    </location>
</feature>
<keyword evidence="5" id="KW-0479">Metal-binding</keyword>
<evidence type="ECO:0000313" key="8">
    <source>
        <dbReference type="EMBL" id="RDV17176.1"/>
    </source>
</evidence>
<dbReference type="AlphaFoldDB" id="A0A3D8LIM9"/>
<accession>A0A3D8LIM9</accession>
<sequence length="811" mass="91574">MRDLYQHAASWAIIVVAVLSCGSATAQTRSNLDVKGLKAPVEILRDQWGVNHIYAANQHDLFFAQGYAAAKDRLFQFEVWRRQATGTVAEILGPDELKRDIGARLFKFRGNIKKELNHYHPQGEAIINAYVEGVNAYIGEVLQQPEKLPVEFRILQIKPAYWTPEVVISRHQGLLGNINEELSLGMAVAKAGEDKVKELMWFHPKEPQLQLDSAIRGDLLSKDILEIYNAYRRGITFEPGDISASVKDTTGMLNRLNLLQQNPYNQPFEHGLEGSNNWIVSGSRTASGHAMLANDPHRSIAVPSLRYMVHLVAPGWNVIGGGEPEIPGVSIGHNEHGAWGLTIYETDGEDLYVYDLNPANLKQYRHNGKWQTMTELHEAVPVKDAEPVDVTLRYTLHGPVTFIDSVNHKAYAVKGAWLEPGGAPYLASLRMNQAKNWEEFREACSYSYIPGENMIWADKKGNIGWQVVGIIPVRKHFSGMVPVPGDGRYEWSGYLPIKERPHMLNPGKGFFATANQNVTPDTYTRWNTVGYTWADPFRGNRINEVLEKDEKITMKEMMALQTDYFSIPARTLVPMLNAVAFDAALPQQAKAQLTNWNFVLDKQSTAAGIYAMWERKIMQEARNRFIPEELKGLVGLQLTRVISWLEKPEQKFGTEAGKDAFLRETFEMAVNELKERLGYSVEHWQYGQEKYKHVTLVNRLPGLVNAQWKEKVDIGPLPRGGNSHTPNSTGGYDNQSSGASFRMIVDVGDWDKAVMMNAPGQSGNPDSPYYKNLFELWANDSYFPAYYSKDKVEKVTKEETILQPYKKKVSK</sequence>
<dbReference type="SMR" id="A0A3D8LIM9"/>
<feature type="binding site" evidence="5">
    <location>
        <position position="350"/>
    </location>
    <ligand>
        <name>Ca(2+)</name>
        <dbReference type="ChEBI" id="CHEBI:29108"/>
    </ligand>
</feature>
<dbReference type="Gene3D" id="3.60.20.10">
    <property type="entry name" value="Glutamine Phosphoribosylpyrophosphate, subunit 1, domain 1"/>
    <property type="match status" value="1"/>
</dbReference>
<evidence type="ECO:0000256" key="1">
    <source>
        <dbReference type="ARBA" id="ARBA00006586"/>
    </source>
</evidence>
<evidence type="ECO:0000256" key="3">
    <source>
        <dbReference type="ARBA" id="ARBA00023145"/>
    </source>
</evidence>
<dbReference type="PIRSF" id="PIRSF001227">
    <property type="entry name" value="Pen_acylase"/>
    <property type="match status" value="1"/>
</dbReference>
<keyword evidence="2" id="KW-0378">Hydrolase</keyword>
<dbReference type="PANTHER" id="PTHR34218">
    <property type="entry name" value="PEPTIDASE S45 PENICILLIN AMIDASE"/>
    <property type="match status" value="1"/>
</dbReference>
<name>A0A3D8LIM9_9BACT</name>
<dbReference type="InterPro" id="IPR002692">
    <property type="entry name" value="S45"/>
</dbReference>
<dbReference type="CDD" id="cd03747">
    <property type="entry name" value="Ntn_PGA_like"/>
    <property type="match status" value="1"/>
</dbReference>
<dbReference type="EMBL" id="QRGR01000001">
    <property type="protein sequence ID" value="RDV17176.1"/>
    <property type="molecule type" value="Genomic_DNA"/>
</dbReference>
<comment type="caution">
    <text evidence="8">The sequence shown here is derived from an EMBL/GenBank/DDBJ whole genome shotgun (WGS) entry which is preliminary data.</text>
</comment>
<dbReference type="InterPro" id="IPR043146">
    <property type="entry name" value="Penicillin_amidase_N_B-knob"/>
</dbReference>
<evidence type="ECO:0000256" key="5">
    <source>
        <dbReference type="PIRSR" id="PIRSR001227-2"/>
    </source>
</evidence>
<dbReference type="RefSeq" id="WP_115563695.1">
    <property type="nucleotide sequence ID" value="NZ_QRGR01000001.1"/>
</dbReference>
<dbReference type="InterPro" id="IPR023343">
    <property type="entry name" value="Penicillin_amidase_dom1"/>
</dbReference>
<evidence type="ECO:0000256" key="7">
    <source>
        <dbReference type="SAM" id="SignalP"/>
    </source>
</evidence>
<dbReference type="Proteomes" id="UP000256708">
    <property type="component" value="Unassembled WGS sequence"/>
</dbReference>
<keyword evidence="7" id="KW-0732">Signal</keyword>
<proteinExistence type="inferred from homology"/>
<dbReference type="GO" id="GO:0046872">
    <property type="term" value="F:metal ion binding"/>
    <property type="evidence" value="ECO:0007669"/>
    <property type="project" value="UniProtKB-KW"/>
</dbReference>